<evidence type="ECO:0000259" key="9">
    <source>
        <dbReference type="SMART" id="SM00822"/>
    </source>
</evidence>
<organism evidence="10 11">
    <name type="scientific">Fodinibius salipaludis</name>
    <dbReference type="NCBI Taxonomy" id="2032627"/>
    <lineage>
        <taxon>Bacteria</taxon>
        <taxon>Pseudomonadati</taxon>
        <taxon>Balneolota</taxon>
        <taxon>Balneolia</taxon>
        <taxon>Balneolales</taxon>
        <taxon>Balneolaceae</taxon>
        <taxon>Fodinibius</taxon>
    </lineage>
</organism>
<dbReference type="CDD" id="cd05333">
    <property type="entry name" value="BKR_SDR_c"/>
    <property type="match status" value="1"/>
</dbReference>
<dbReference type="SUPFAM" id="SSF51735">
    <property type="entry name" value="NAD(P)-binding Rossmann-fold domains"/>
    <property type="match status" value="1"/>
</dbReference>
<dbReference type="InterPro" id="IPR036291">
    <property type="entry name" value="NAD(P)-bd_dom_sf"/>
</dbReference>
<evidence type="ECO:0000256" key="7">
    <source>
        <dbReference type="PIRSR" id="PIRSR611284-2"/>
    </source>
</evidence>
<dbReference type="InterPro" id="IPR057326">
    <property type="entry name" value="KR_dom"/>
</dbReference>
<dbReference type="EC" id="1.1.1.100" evidence="8"/>
<dbReference type="OrthoDB" id="9788235at2"/>
<dbReference type="UniPathway" id="UPA00094"/>
<dbReference type="InterPro" id="IPR020904">
    <property type="entry name" value="Sc_DH/Rdtase_CS"/>
</dbReference>
<dbReference type="GO" id="GO:0051287">
    <property type="term" value="F:NAD binding"/>
    <property type="evidence" value="ECO:0007669"/>
    <property type="project" value="UniProtKB-UniRule"/>
</dbReference>
<evidence type="ECO:0000256" key="8">
    <source>
        <dbReference type="RuleBase" id="RU366074"/>
    </source>
</evidence>
<comment type="pathway">
    <text evidence="8">Lipid metabolism; fatty acid biosynthesis.</text>
</comment>
<keyword evidence="4 8" id="KW-0560">Oxidoreductase</keyword>
<keyword evidence="8" id="KW-0443">Lipid metabolism</keyword>
<dbReference type="Proteomes" id="UP000218831">
    <property type="component" value="Unassembled WGS sequence"/>
</dbReference>
<keyword evidence="8" id="KW-0444">Lipid biosynthesis</keyword>
<dbReference type="NCBIfam" id="TIGR01830">
    <property type="entry name" value="3oxo_ACP_reduc"/>
    <property type="match status" value="1"/>
</dbReference>
<evidence type="ECO:0000313" key="10">
    <source>
        <dbReference type="EMBL" id="PAU94152.1"/>
    </source>
</evidence>
<dbReference type="GO" id="GO:0048038">
    <property type="term" value="F:quinone binding"/>
    <property type="evidence" value="ECO:0007669"/>
    <property type="project" value="TreeGrafter"/>
</dbReference>
<dbReference type="AlphaFoldDB" id="A0A2A2GBH1"/>
<dbReference type="PANTHER" id="PTHR42760">
    <property type="entry name" value="SHORT-CHAIN DEHYDROGENASES/REDUCTASES FAMILY MEMBER"/>
    <property type="match status" value="1"/>
</dbReference>
<feature type="active site" description="Proton acceptor" evidence="6">
    <location>
        <position position="155"/>
    </location>
</feature>
<keyword evidence="8" id="KW-0276">Fatty acid metabolism</keyword>
<dbReference type="PRINTS" id="PR00081">
    <property type="entry name" value="GDHRDH"/>
</dbReference>
<keyword evidence="3 7" id="KW-0521">NADP</keyword>
<keyword evidence="8" id="KW-0275">Fatty acid biosynthesis</keyword>
<comment type="catalytic activity">
    <reaction evidence="5 8">
        <text>a (3R)-hydroxyacyl-[ACP] + NADP(+) = a 3-oxoacyl-[ACP] + NADPH + H(+)</text>
        <dbReference type="Rhea" id="RHEA:17397"/>
        <dbReference type="Rhea" id="RHEA-COMP:9916"/>
        <dbReference type="Rhea" id="RHEA-COMP:9945"/>
        <dbReference type="ChEBI" id="CHEBI:15378"/>
        <dbReference type="ChEBI" id="CHEBI:57783"/>
        <dbReference type="ChEBI" id="CHEBI:58349"/>
        <dbReference type="ChEBI" id="CHEBI:78776"/>
        <dbReference type="ChEBI" id="CHEBI:78827"/>
        <dbReference type="EC" id="1.1.1.100"/>
    </reaction>
</comment>
<dbReference type="InterPro" id="IPR011284">
    <property type="entry name" value="3oxo_ACP_reduc"/>
</dbReference>
<dbReference type="Gene3D" id="3.40.50.720">
    <property type="entry name" value="NAD(P)-binding Rossmann-like Domain"/>
    <property type="match status" value="1"/>
</dbReference>
<dbReference type="SMART" id="SM00822">
    <property type="entry name" value="PKS_KR"/>
    <property type="match status" value="1"/>
</dbReference>
<evidence type="ECO:0000256" key="5">
    <source>
        <dbReference type="ARBA" id="ARBA00048508"/>
    </source>
</evidence>
<dbReference type="EMBL" id="NSKE01000005">
    <property type="protein sequence ID" value="PAU94152.1"/>
    <property type="molecule type" value="Genomic_DNA"/>
</dbReference>
<evidence type="ECO:0000256" key="3">
    <source>
        <dbReference type="ARBA" id="ARBA00022857"/>
    </source>
</evidence>
<sequence length="247" mass="26882">MNDFEGKVILITGGAGGIGRETAQQFLDRGASVELWDMDKDAGDKLVKKWTDEGHKVHFEKVDVTDFEAVKKAMNNLQERWEQLDILVNNAGITRDATLKKMSPEEWKQVVDVNLNGVFYCGKAAAEVMREQESGVILNASSVVGVYGNFGQSNYVATKSGVIGLTKTWARELGRKGVRVNAVAPGFIETPMVDTVPDKVLEELKGQTPLGRLGKPEDIASAYVFLASEQAAFITGTVLQVDGGLVF</sequence>
<dbReference type="Pfam" id="PF13561">
    <property type="entry name" value="adh_short_C2"/>
    <property type="match status" value="1"/>
</dbReference>
<evidence type="ECO:0000256" key="2">
    <source>
        <dbReference type="ARBA" id="ARBA00006484"/>
    </source>
</evidence>
<keyword evidence="11" id="KW-1185">Reference proteome</keyword>
<feature type="binding site" evidence="7">
    <location>
        <position position="188"/>
    </location>
    <ligand>
        <name>NADP(+)</name>
        <dbReference type="ChEBI" id="CHEBI:58349"/>
    </ligand>
</feature>
<proteinExistence type="inferred from homology"/>
<evidence type="ECO:0000256" key="4">
    <source>
        <dbReference type="ARBA" id="ARBA00023002"/>
    </source>
</evidence>
<feature type="binding site" evidence="7">
    <location>
        <position position="90"/>
    </location>
    <ligand>
        <name>NADP(+)</name>
        <dbReference type="ChEBI" id="CHEBI:58349"/>
    </ligand>
</feature>
<dbReference type="GO" id="GO:0004316">
    <property type="term" value="F:3-oxoacyl-[acyl-carrier-protein] reductase (NADPH) activity"/>
    <property type="evidence" value="ECO:0007669"/>
    <property type="project" value="UniProtKB-UniRule"/>
</dbReference>
<name>A0A2A2GBH1_9BACT</name>
<dbReference type="PRINTS" id="PR00080">
    <property type="entry name" value="SDRFAMILY"/>
</dbReference>
<comment type="similarity">
    <text evidence="2 8">Belongs to the short-chain dehydrogenases/reductases (SDR) family.</text>
</comment>
<dbReference type="NCBIfam" id="NF005559">
    <property type="entry name" value="PRK07231.1"/>
    <property type="match status" value="1"/>
</dbReference>
<comment type="caution">
    <text evidence="10">The sequence shown here is derived from an EMBL/GenBank/DDBJ whole genome shotgun (WGS) entry which is preliminary data.</text>
</comment>
<feature type="binding site" evidence="7">
    <location>
        <begin position="155"/>
        <end position="159"/>
    </location>
    <ligand>
        <name>NADP(+)</name>
        <dbReference type="ChEBI" id="CHEBI:58349"/>
    </ligand>
</feature>
<protein>
    <recommendedName>
        <fullName evidence="8">3-oxoacyl-[acyl-carrier-protein] reductase</fullName>
        <ecNumber evidence="8">1.1.1.100</ecNumber>
    </recommendedName>
</protein>
<feature type="domain" description="Ketoreductase" evidence="9">
    <location>
        <begin position="7"/>
        <end position="186"/>
    </location>
</feature>
<evidence type="ECO:0000256" key="1">
    <source>
        <dbReference type="ARBA" id="ARBA00002607"/>
    </source>
</evidence>
<reference evidence="10 11" key="1">
    <citation type="submission" date="2017-08" db="EMBL/GenBank/DDBJ databases">
        <title>Aliifodinibius alkalisoli sp. nov., isolated from saline alkaline soil.</title>
        <authorList>
            <person name="Liu D."/>
            <person name="Zhang G."/>
        </authorList>
    </citation>
    <scope>NUCLEOTIDE SEQUENCE [LARGE SCALE GENOMIC DNA]</scope>
    <source>
        <strain evidence="10 11">WN023</strain>
    </source>
</reference>
<evidence type="ECO:0000313" key="11">
    <source>
        <dbReference type="Proteomes" id="UP000218831"/>
    </source>
</evidence>
<dbReference type="RefSeq" id="WP_095606283.1">
    <property type="nucleotide sequence ID" value="NZ_NSKE01000005.1"/>
</dbReference>
<dbReference type="PROSITE" id="PS00061">
    <property type="entry name" value="ADH_SHORT"/>
    <property type="match status" value="1"/>
</dbReference>
<evidence type="ECO:0000256" key="6">
    <source>
        <dbReference type="PIRSR" id="PIRSR611284-1"/>
    </source>
</evidence>
<dbReference type="NCBIfam" id="NF009466">
    <property type="entry name" value="PRK12826.1-2"/>
    <property type="match status" value="1"/>
</dbReference>
<dbReference type="InterPro" id="IPR002347">
    <property type="entry name" value="SDR_fam"/>
</dbReference>
<comment type="function">
    <text evidence="1 8">Catalyzes the NADPH-dependent reduction of beta-ketoacyl-ACP substrates to beta-hydroxyacyl-ACP products, the first reductive step in the elongation cycle of fatty acid biosynthesis.</text>
</comment>
<dbReference type="NCBIfam" id="NF004198">
    <property type="entry name" value="PRK05653.1-3"/>
    <property type="match status" value="1"/>
</dbReference>
<gene>
    <name evidence="10" type="ORF">CK503_08030</name>
</gene>
<dbReference type="FunFam" id="3.40.50.720:FF:000115">
    <property type="entry name" value="3-oxoacyl-[acyl-carrier-protein] reductase FabG"/>
    <property type="match status" value="1"/>
</dbReference>
<dbReference type="PANTHER" id="PTHR42760:SF83">
    <property type="entry name" value="(3R)-3-HYDROXYACYL-COA DEHYDROGENASE"/>
    <property type="match status" value="1"/>
</dbReference>
<comment type="subunit">
    <text evidence="8">Homotetramer.</text>
</comment>
<accession>A0A2A2GBH1</accession>
<dbReference type="GO" id="GO:0006633">
    <property type="term" value="P:fatty acid biosynthetic process"/>
    <property type="evidence" value="ECO:0007669"/>
    <property type="project" value="UniProtKB-UniPathway"/>
</dbReference>